<dbReference type="AlphaFoldDB" id="A0A845SGK6"/>
<reference evidence="2 3" key="1">
    <citation type="submission" date="2019-12" db="EMBL/GenBank/DDBJ databases">
        <authorList>
            <person name="Lee S.D."/>
        </authorList>
    </citation>
    <scope>NUCLEOTIDE SEQUENCE [LARGE SCALE GENOMIC DNA]</scope>
    <source>
        <strain evidence="2 3">SAP-6</strain>
    </source>
</reference>
<proteinExistence type="predicted"/>
<protein>
    <submittedName>
        <fullName evidence="2">Uncharacterized protein</fullName>
    </submittedName>
</protein>
<evidence type="ECO:0000313" key="3">
    <source>
        <dbReference type="Proteomes" id="UP000461443"/>
    </source>
</evidence>
<evidence type="ECO:0000313" key="2">
    <source>
        <dbReference type="EMBL" id="NDL62522.1"/>
    </source>
</evidence>
<organism evidence="2 3">
    <name type="scientific">Acerihabitans arboris</name>
    <dbReference type="NCBI Taxonomy" id="2691583"/>
    <lineage>
        <taxon>Bacteria</taxon>
        <taxon>Pseudomonadati</taxon>
        <taxon>Pseudomonadota</taxon>
        <taxon>Gammaproteobacteria</taxon>
        <taxon>Enterobacterales</taxon>
        <taxon>Pectobacteriaceae</taxon>
        <taxon>Acerihabitans</taxon>
    </lineage>
</organism>
<feature type="region of interest" description="Disordered" evidence="1">
    <location>
        <begin position="107"/>
        <end position="130"/>
    </location>
</feature>
<dbReference type="RefSeq" id="WP_162365245.1">
    <property type="nucleotide sequence ID" value="NZ_WUBS01000004.1"/>
</dbReference>
<evidence type="ECO:0000256" key="1">
    <source>
        <dbReference type="SAM" id="MobiDB-lite"/>
    </source>
</evidence>
<comment type="caution">
    <text evidence="2">The sequence shown here is derived from an EMBL/GenBank/DDBJ whole genome shotgun (WGS) entry which is preliminary data.</text>
</comment>
<keyword evidence="3" id="KW-1185">Reference proteome</keyword>
<gene>
    <name evidence="2" type="ORF">GRH90_07110</name>
</gene>
<reference evidence="2 3" key="2">
    <citation type="submission" date="2020-02" db="EMBL/GenBank/DDBJ databases">
        <title>The new genus of Enterobacteriales.</title>
        <authorList>
            <person name="Kim I.S."/>
        </authorList>
    </citation>
    <scope>NUCLEOTIDE SEQUENCE [LARGE SCALE GENOMIC DNA]</scope>
    <source>
        <strain evidence="2 3">SAP-6</strain>
    </source>
</reference>
<accession>A0A845SGK6</accession>
<sequence length="1236" mass="136784">MKLLTLHAKKNHTDTETELMTNDKTLKERQETEMLFGMIKHARNEQDGRNIPSASPLDTGRKRIGLRLLYAYGLLTRLPALPGALTVDPDNEKVLAGLGKIAAAGLPRDPGSARARRDAGHAVEGPDPFTREDRRAARYLQQREMEQRYNKPIINLAQQNNFISGLLYHSPWNMSALDNIHFPQAIRLVDSTLRYLIAKPEGLAKIAYVLLQSSGLYGASPAERLTKNVMNKVVDDWISENVFGSSIETFVARGLLGQPQPQGREPAQGAIPFNVKTCRDMIIANLGAFNTGGAALDEAAAIGKLSPYRYLLDNIITPAMPTLFFSREKQRPDSLQLGTLDWCYLHIGLAFAAKGAFDVSDITQGELIDIGCSLSALMMMGSLSAAMIDLFRFPALLHYLKFRLDKDKNAAPEIDLRADDTQQNALMHFFSSGEAREYAVNPFKQFSDAMSGYQSRTVMAAAILKTRCGDLPAEELARRLDLYKENPDDYHCPPGPDHRPVDYLTDLNHAFEQQNQAIADKYAVVDRLMIMDAMASLPDEEQHYLVSATVRKAGADFSRLDYVTGLPAEYFMTGVKPAVQLLTGIDLFLAAREGEERIFALVRAEAGYWLKRVDRQQENYYALMEKDISGSHRYYRLNIYGGERSMGLYKPPGDALAAVAEHITSQHGARLANALYTHGYDETAQEALSRFLLSFIPFYHCAAWDPHRREEALISCVMDGLNLLPLAGQAATLSSRMAAKVGVGSVLSTRAGLSSFAAGSTLKGALGAGMRTFANLAMASAAEELDRRALIGLLTELARAMDPGMETAGLLGQAAVDQVRNAARLLSGHSPVMRKLFQKLENDVPRVNLPTAIDEYATGRLPGIGHAIPITRLSGDRYLEQPVYVRINPQTGDCFGKKYTLLQDNTLAAVPLPAAKHLRNILRVGLSGRGAGSAAKVWNRFNSVDDMVTEVINGVECTVHISRYGEPGSEALLFPERGITLSQQPLDLERYKSVSDSLPYSERISMRLWTLAGDEGSGYSDIERLLEIKEFLPVKGRINSNLADGVALERWEFWDRFIYTNLLDVFKRPFPRQLGHYLGVGQYPPGEYIPWADTIGPGDIVTNYPVFMSVAAVDDYARFYTARAEGAASKGIKHQQAMMYYKIEGGRQFLPLITGHAANAKASVEYLVQPNSVMRVKSVSTAYMLEGDTTPQRIGIVLEEHIGPVREAKNIYSGETVSFSDDQWAGQVRRYHESLL</sequence>
<name>A0A845SGK6_9GAMM</name>
<dbReference type="Proteomes" id="UP000461443">
    <property type="component" value="Unassembled WGS sequence"/>
</dbReference>
<dbReference type="EMBL" id="WUBS01000004">
    <property type="protein sequence ID" value="NDL62522.1"/>
    <property type="molecule type" value="Genomic_DNA"/>
</dbReference>